<organism evidence="2 3">
    <name type="scientific">Mycena maculata</name>
    <dbReference type="NCBI Taxonomy" id="230809"/>
    <lineage>
        <taxon>Eukaryota</taxon>
        <taxon>Fungi</taxon>
        <taxon>Dikarya</taxon>
        <taxon>Basidiomycota</taxon>
        <taxon>Agaricomycotina</taxon>
        <taxon>Agaricomycetes</taxon>
        <taxon>Agaricomycetidae</taxon>
        <taxon>Agaricales</taxon>
        <taxon>Marasmiineae</taxon>
        <taxon>Mycenaceae</taxon>
        <taxon>Mycena</taxon>
    </lineage>
</organism>
<dbReference type="Proteomes" id="UP001215280">
    <property type="component" value="Unassembled WGS sequence"/>
</dbReference>
<evidence type="ECO:0000313" key="2">
    <source>
        <dbReference type="EMBL" id="KAJ7780792.1"/>
    </source>
</evidence>
<evidence type="ECO:0000256" key="1">
    <source>
        <dbReference type="SAM" id="MobiDB-lite"/>
    </source>
</evidence>
<evidence type="ECO:0000313" key="3">
    <source>
        <dbReference type="Proteomes" id="UP001215280"/>
    </source>
</evidence>
<proteinExistence type="predicted"/>
<dbReference type="EMBL" id="JARJLG010000005">
    <property type="protein sequence ID" value="KAJ7780792.1"/>
    <property type="molecule type" value="Genomic_DNA"/>
</dbReference>
<dbReference type="AlphaFoldDB" id="A0AAD7NYU4"/>
<sequence length="469" mass="53246">MRIKPPRLEAPGKFKGQNDHIVFMLWLEVVCTWMQAQFYGGPSAARYRIILLKTLIEGLALEWFVDYVESRPGRISEIKYDFASILCALHRRFVTAATAQKASRDFDAVRYSADEGPLKLMDSLMSASRRMREPMTQFMIVQRFLKLLPDKIYDMMLQQRGLSAEYSSIEQLRLNAHQIWSTDPMTRSSARTHTSLQAPRRPTTAPTAKAENIARLPVRPDTSRPGTGHQAHNHAAAGAATTDKRCFKCGVIGHIGSDPICVKHPNHNPKARVGVAAQRVLDTYAEDEFPDEEGDHTPEDGPWGRSQYDPDVEVGDRDPNEAPDLGDLIDLKADENPPRMGAMRTQYFALRVEPQVPIEPREIHPVVGPMANLTPIQRELAETFTEDWHLEVIQSRDDLYSSSAQLDLERLEDHRRRMGIEAFSESERETHLLELVRGHEYRFSGETTFAGLAQAYQLRYGTRAESREP</sequence>
<name>A0AAD7NYU4_9AGAR</name>
<feature type="compositionally biased region" description="Acidic residues" evidence="1">
    <location>
        <begin position="285"/>
        <end position="294"/>
    </location>
</feature>
<keyword evidence="3" id="KW-1185">Reference proteome</keyword>
<gene>
    <name evidence="2" type="ORF">DFH07DRAFT_950010</name>
</gene>
<feature type="compositionally biased region" description="Low complexity" evidence="1">
    <location>
        <begin position="226"/>
        <end position="240"/>
    </location>
</feature>
<feature type="compositionally biased region" description="Polar residues" evidence="1">
    <location>
        <begin position="183"/>
        <end position="197"/>
    </location>
</feature>
<feature type="region of interest" description="Disordered" evidence="1">
    <location>
        <begin position="183"/>
        <end position="240"/>
    </location>
</feature>
<protein>
    <submittedName>
        <fullName evidence="2">Uncharacterized protein</fullName>
    </submittedName>
</protein>
<feature type="region of interest" description="Disordered" evidence="1">
    <location>
        <begin position="285"/>
        <end position="337"/>
    </location>
</feature>
<comment type="caution">
    <text evidence="2">The sequence shown here is derived from an EMBL/GenBank/DDBJ whole genome shotgun (WGS) entry which is preliminary data.</text>
</comment>
<accession>A0AAD7NYU4</accession>
<reference evidence="2" key="1">
    <citation type="submission" date="2023-03" db="EMBL/GenBank/DDBJ databases">
        <title>Massive genome expansion in bonnet fungi (Mycena s.s.) driven by repeated elements and novel gene families across ecological guilds.</title>
        <authorList>
            <consortium name="Lawrence Berkeley National Laboratory"/>
            <person name="Harder C.B."/>
            <person name="Miyauchi S."/>
            <person name="Viragh M."/>
            <person name="Kuo A."/>
            <person name="Thoen E."/>
            <person name="Andreopoulos B."/>
            <person name="Lu D."/>
            <person name="Skrede I."/>
            <person name="Drula E."/>
            <person name="Henrissat B."/>
            <person name="Morin E."/>
            <person name="Kohler A."/>
            <person name="Barry K."/>
            <person name="LaButti K."/>
            <person name="Morin E."/>
            <person name="Salamov A."/>
            <person name="Lipzen A."/>
            <person name="Mereny Z."/>
            <person name="Hegedus B."/>
            <person name="Baldrian P."/>
            <person name="Stursova M."/>
            <person name="Weitz H."/>
            <person name="Taylor A."/>
            <person name="Grigoriev I.V."/>
            <person name="Nagy L.G."/>
            <person name="Martin F."/>
            <person name="Kauserud H."/>
        </authorList>
    </citation>
    <scope>NUCLEOTIDE SEQUENCE</scope>
    <source>
        <strain evidence="2">CBHHK188m</strain>
    </source>
</reference>